<keyword evidence="1" id="KW-0175">Coiled coil</keyword>
<name>A0A6J8CC60_MYTCO</name>
<protein>
    <submittedName>
        <fullName evidence="2">Uncharacterized protein</fullName>
    </submittedName>
</protein>
<reference evidence="2 3" key="1">
    <citation type="submission" date="2020-06" db="EMBL/GenBank/DDBJ databases">
        <authorList>
            <person name="Li R."/>
            <person name="Bekaert M."/>
        </authorList>
    </citation>
    <scope>NUCLEOTIDE SEQUENCE [LARGE SCALE GENOMIC DNA]</scope>
    <source>
        <strain evidence="3">wild</strain>
    </source>
</reference>
<dbReference type="EMBL" id="CACVKT020004978">
    <property type="protein sequence ID" value="CAC5392407.1"/>
    <property type="molecule type" value="Genomic_DNA"/>
</dbReference>
<evidence type="ECO:0000313" key="3">
    <source>
        <dbReference type="Proteomes" id="UP000507470"/>
    </source>
</evidence>
<evidence type="ECO:0000256" key="1">
    <source>
        <dbReference type="SAM" id="Coils"/>
    </source>
</evidence>
<dbReference type="AlphaFoldDB" id="A0A6J8CC60"/>
<gene>
    <name evidence="2" type="ORF">MCOR_27344</name>
</gene>
<dbReference type="OrthoDB" id="10072451at2759"/>
<sequence>MLLDAYAVATTLPGNSQPNTFGIQCQVFNQVTLNSSARVTGTKSRTIFIFEHSPYQNQQIQNELEILKFELNDSNRMKNWEDQTHINFRECNEKYAEIDGLEQQIKQLQSDNFGLIKTIRDIKNNQNQMALQQQRNTNHRTFYTRNRQSQVFKIISLIDEEWIGNRNAKERRNNGKAKPTQKKAVIAGGTNALFEKTIKQGTMDGPTYMKHLSSEWGKLEDGDKIVFVEGAQKIIQDPYKGKPGDAVIS</sequence>
<feature type="coiled-coil region" evidence="1">
    <location>
        <begin position="57"/>
        <end position="111"/>
    </location>
</feature>
<proteinExistence type="predicted"/>
<keyword evidence="3" id="KW-1185">Reference proteome</keyword>
<organism evidence="2 3">
    <name type="scientific">Mytilus coruscus</name>
    <name type="common">Sea mussel</name>
    <dbReference type="NCBI Taxonomy" id="42192"/>
    <lineage>
        <taxon>Eukaryota</taxon>
        <taxon>Metazoa</taxon>
        <taxon>Spiralia</taxon>
        <taxon>Lophotrochozoa</taxon>
        <taxon>Mollusca</taxon>
        <taxon>Bivalvia</taxon>
        <taxon>Autobranchia</taxon>
        <taxon>Pteriomorphia</taxon>
        <taxon>Mytilida</taxon>
        <taxon>Mytiloidea</taxon>
        <taxon>Mytilidae</taxon>
        <taxon>Mytilinae</taxon>
        <taxon>Mytilus</taxon>
    </lineage>
</organism>
<dbReference type="Proteomes" id="UP000507470">
    <property type="component" value="Unassembled WGS sequence"/>
</dbReference>
<evidence type="ECO:0000313" key="2">
    <source>
        <dbReference type="EMBL" id="CAC5392407.1"/>
    </source>
</evidence>
<accession>A0A6J8CC60</accession>